<dbReference type="SUPFAM" id="SSF46689">
    <property type="entry name" value="Homeodomain-like"/>
    <property type="match status" value="1"/>
</dbReference>
<reference evidence="14 15" key="1">
    <citation type="submission" date="2021-02" db="EMBL/GenBank/DDBJ databases">
        <title>Plant Genome Project.</title>
        <authorList>
            <person name="Zhang R.-G."/>
        </authorList>
    </citation>
    <scope>NUCLEOTIDE SEQUENCE [LARGE SCALE GENOMIC DNA]</scope>
    <source>
        <tissue evidence="14">Leaves</tissue>
    </source>
</reference>
<keyword evidence="2 10" id="KW-0805">Transcription regulation</keyword>
<dbReference type="EMBL" id="JAFEMO010000010">
    <property type="protein sequence ID" value="KAH7560873.1"/>
    <property type="molecule type" value="Genomic_DNA"/>
</dbReference>
<accession>A0ABQ8HIP2</accession>
<dbReference type="CDD" id="cd00086">
    <property type="entry name" value="homeodomain"/>
    <property type="match status" value="1"/>
</dbReference>
<evidence type="ECO:0000256" key="9">
    <source>
        <dbReference type="RuleBase" id="RU000682"/>
    </source>
</evidence>
<keyword evidence="3 8" id="KW-0238">DNA-binding</keyword>
<dbReference type="Pfam" id="PF00046">
    <property type="entry name" value="Homeodomain"/>
    <property type="match status" value="1"/>
</dbReference>
<evidence type="ECO:0000256" key="8">
    <source>
        <dbReference type="PROSITE-ProRule" id="PRU00108"/>
    </source>
</evidence>
<evidence type="ECO:0000256" key="11">
    <source>
        <dbReference type="SAM" id="Coils"/>
    </source>
</evidence>
<dbReference type="PANTHER" id="PTHR24326:SF552">
    <property type="entry name" value="HOMEOBOX-LEUCINE ZIPPER PROTEIN"/>
    <property type="match status" value="1"/>
</dbReference>
<keyword evidence="6 8" id="KW-0539">Nucleus</keyword>
<organism evidence="14 15">
    <name type="scientific">Xanthoceras sorbifolium</name>
    <dbReference type="NCBI Taxonomy" id="99658"/>
    <lineage>
        <taxon>Eukaryota</taxon>
        <taxon>Viridiplantae</taxon>
        <taxon>Streptophyta</taxon>
        <taxon>Embryophyta</taxon>
        <taxon>Tracheophyta</taxon>
        <taxon>Spermatophyta</taxon>
        <taxon>Magnoliopsida</taxon>
        <taxon>eudicotyledons</taxon>
        <taxon>Gunneridae</taxon>
        <taxon>Pentapetalae</taxon>
        <taxon>rosids</taxon>
        <taxon>malvids</taxon>
        <taxon>Sapindales</taxon>
        <taxon>Sapindaceae</taxon>
        <taxon>Xanthoceroideae</taxon>
        <taxon>Xanthoceras</taxon>
    </lineage>
</organism>
<evidence type="ECO:0000256" key="2">
    <source>
        <dbReference type="ARBA" id="ARBA00023015"/>
    </source>
</evidence>
<comment type="caution">
    <text evidence="14">The sequence shown here is derived from an EMBL/GenBank/DDBJ whole genome shotgun (WGS) entry which is preliminary data.</text>
</comment>
<dbReference type="PANTHER" id="PTHR24326">
    <property type="entry name" value="HOMEOBOX-LEUCINE ZIPPER PROTEIN"/>
    <property type="match status" value="1"/>
</dbReference>
<evidence type="ECO:0000256" key="3">
    <source>
        <dbReference type="ARBA" id="ARBA00023125"/>
    </source>
</evidence>
<feature type="DNA-binding region" description="Homeobox" evidence="8">
    <location>
        <begin position="11"/>
        <end position="70"/>
    </location>
</feature>
<dbReference type="InterPro" id="IPR009057">
    <property type="entry name" value="Homeodomain-like_sf"/>
</dbReference>
<dbReference type="Gene3D" id="1.10.10.60">
    <property type="entry name" value="Homeodomain-like"/>
    <property type="match status" value="1"/>
</dbReference>
<evidence type="ECO:0000256" key="5">
    <source>
        <dbReference type="ARBA" id="ARBA00023163"/>
    </source>
</evidence>
<keyword evidence="11" id="KW-0175">Coiled coil</keyword>
<keyword evidence="4 8" id="KW-0371">Homeobox</keyword>
<name>A0ABQ8HIP2_9ROSI</name>
<evidence type="ECO:0000256" key="10">
    <source>
        <dbReference type="RuleBase" id="RU369038"/>
    </source>
</evidence>
<proteinExistence type="inferred from homology"/>
<keyword evidence="15" id="KW-1185">Reference proteome</keyword>
<gene>
    <name evidence="14" type="ORF">JRO89_XS10G0129700</name>
</gene>
<feature type="coiled-coil region" evidence="11">
    <location>
        <begin position="61"/>
        <end position="109"/>
    </location>
</feature>
<dbReference type="SMART" id="SM00389">
    <property type="entry name" value="HOX"/>
    <property type="match status" value="1"/>
</dbReference>
<evidence type="ECO:0000313" key="15">
    <source>
        <dbReference type="Proteomes" id="UP000827721"/>
    </source>
</evidence>
<comment type="subcellular location">
    <subcellularLocation>
        <location evidence="1 8 9">Nucleus</location>
    </subcellularLocation>
</comment>
<evidence type="ECO:0000256" key="7">
    <source>
        <dbReference type="ARBA" id="ARBA00025748"/>
    </source>
</evidence>
<dbReference type="Pfam" id="PF02183">
    <property type="entry name" value="HALZ"/>
    <property type="match status" value="1"/>
</dbReference>
<feature type="region of interest" description="Disordered" evidence="12">
    <location>
        <begin position="112"/>
        <end position="146"/>
    </location>
</feature>
<keyword evidence="5 10" id="KW-0804">Transcription</keyword>
<evidence type="ECO:0000259" key="13">
    <source>
        <dbReference type="PROSITE" id="PS50071"/>
    </source>
</evidence>
<evidence type="ECO:0000313" key="14">
    <source>
        <dbReference type="EMBL" id="KAH7560873.1"/>
    </source>
</evidence>
<dbReference type="InterPro" id="IPR017970">
    <property type="entry name" value="Homeobox_CS"/>
</dbReference>
<dbReference type="Proteomes" id="UP000827721">
    <property type="component" value="Unassembled WGS sequence"/>
</dbReference>
<evidence type="ECO:0000256" key="12">
    <source>
        <dbReference type="SAM" id="MobiDB-lite"/>
    </source>
</evidence>
<comment type="similarity">
    <text evidence="7 10">Belongs to the HD-ZIP homeobox family. Class I subfamily.</text>
</comment>
<protein>
    <recommendedName>
        <fullName evidence="10">Homeobox-leucine zipper protein</fullName>
    </recommendedName>
    <alternativeName>
        <fullName evidence="10">HD-ZIP protein</fullName>
    </alternativeName>
    <alternativeName>
        <fullName evidence="10">Homeodomain transcription factor</fullName>
    </alternativeName>
</protein>
<dbReference type="InterPro" id="IPR001356">
    <property type="entry name" value="HD"/>
</dbReference>
<sequence length="200" mass="23326">MFITAITSTRKKSNKRRFNDEQIKSLEFMFESEARPEPRIKQRLANDIGLHPRQVAIWFQNRRARSKTKQIEHEYNKLKASFDNLASSNESLKRENHSLLVQIQELKDVLEKHHDGSKDPEVDHTDHSDGKSENGNTTAESNGKRNLLSEGYDHKIYVPEDITVTNMEKLAESSANWCKFEPCCYPEESSSNSQWWELWS</sequence>
<feature type="compositionally biased region" description="Basic and acidic residues" evidence="12">
    <location>
        <begin position="112"/>
        <end position="132"/>
    </location>
</feature>
<feature type="domain" description="Homeobox" evidence="13">
    <location>
        <begin position="9"/>
        <end position="69"/>
    </location>
</feature>
<comment type="function">
    <text evidence="10">Transcription factor.</text>
</comment>
<dbReference type="PROSITE" id="PS00027">
    <property type="entry name" value="HOMEOBOX_1"/>
    <property type="match status" value="1"/>
</dbReference>
<dbReference type="InterPro" id="IPR003106">
    <property type="entry name" value="Leu_zip_homeo"/>
</dbReference>
<dbReference type="InterPro" id="IPR045224">
    <property type="entry name" value="HDZip_class_I_plant"/>
</dbReference>
<evidence type="ECO:0000256" key="4">
    <source>
        <dbReference type="ARBA" id="ARBA00023155"/>
    </source>
</evidence>
<evidence type="ECO:0000256" key="6">
    <source>
        <dbReference type="ARBA" id="ARBA00023242"/>
    </source>
</evidence>
<evidence type="ECO:0000256" key="1">
    <source>
        <dbReference type="ARBA" id="ARBA00004123"/>
    </source>
</evidence>
<dbReference type="PROSITE" id="PS50071">
    <property type="entry name" value="HOMEOBOX_2"/>
    <property type="match status" value="1"/>
</dbReference>